<name>A0A2A2JFM0_9BILA</name>
<dbReference type="InterPro" id="IPR036941">
    <property type="entry name" value="Rcpt_L-dom_sf"/>
</dbReference>
<dbReference type="EMBL" id="LIAE01010462">
    <property type="protein sequence ID" value="PAV60556.1"/>
    <property type="molecule type" value="Genomic_DNA"/>
</dbReference>
<organism evidence="4 5">
    <name type="scientific">Diploscapter pachys</name>
    <dbReference type="NCBI Taxonomy" id="2018661"/>
    <lineage>
        <taxon>Eukaryota</taxon>
        <taxon>Metazoa</taxon>
        <taxon>Ecdysozoa</taxon>
        <taxon>Nematoda</taxon>
        <taxon>Chromadorea</taxon>
        <taxon>Rhabditida</taxon>
        <taxon>Rhabditina</taxon>
        <taxon>Rhabditomorpha</taxon>
        <taxon>Rhabditoidea</taxon>
        <taxon>Rhabditidae</taxon>
        <taxon>Diploscapter</taxon>
    </lineage>
</organism>
<protein>
    <recommendedName>
        <fullName evidence="3">Receptor L-domain domain-containing protein</fullName>
    </recommendedName>
</protein>
<reference evidence="4 5" key="1">
    <citation type="journal article" date="2017" name="Curr. Biol.">
        <title>Genome architecture and evolution of a unichromosomal asexual nematode.</title>
        <authorList>
            <person name="Fradin H."/>
            <person name="Zegar C."/>
            <person name="Gutwein M."/>
            <person name="Lucas J."/>
            <person name="Kovtun M."/>
            <person name="Corcoran D."/>
            <person name="Baugh L.R."/>
            <person name="Kiontke K."/>
            <person name="Gunsalus K."/>
            <person name="Fitch D.H."/>
            <person name="Piano F."/>
        </authorList>
    </citation>
    <scope>NUCLEOTIDE SEQUENCE [LARGE SCALE GENOMIC DNA]</scope>
    <source>
        <strain evidence="4">PF1309</strain>
    </source>
</reference>
<dbReference type="InterPro" id="IPR000494">
    <property type="entry name" value="Rcpt_L-dom"/>
</dbReference>
<feature type="domain" description="Receptor L-domain" evidence="3">
    <location>
        <begin position="47"/>
        <end position="153"/>
    </location>
</feature>
<evidence type="ECO:0000256" key="2">
    <source>
        <dbReference type="SAM" id="Phobius"/>
    </source>
</evidence>
<comment type="caution">
    <text evidence="4">The sequence shown here is derived from an EMBL/GenBank/DDBJ whole genome shotgun (WGS) entry which is preliminary data.</text>
</comment>
<keyword evidence="5" id="KW-1185">Reference proteome</keyword>
<evidence type="ECO:0000313" key="4">
    <source>
        <dbReference type="EMBL" id="PAV60556.1"/>
    </source>
</evidence>
<keyword evidence="2" id="KW-0472">Membrane</keyword>
<feature type="transmembrane region" description="Helical" evidence="2">
    <location>
        <begin position="223"/>
        <end position="240"/>
    </location>
</feature>
<sequence length="242" mass="26615">MLRYQRNHLSLENTWYALTGLRLCDQKGDACHNNQTGFWTDKDLPDNCEVISNGIVLNENSKNIDDEFKAKLVLIRLIYGVLYIQGVEIEELVFPNLEVFIGVANIQPGFAISDCPNLSKISFPKISAIFDTYIDDASFLVLNNEKLSVSKAACDRWTSVGAVIRVKGNAANCEGESDVQYSDVIQIDGVQTGSSSGSSSGSGPGDGPGDQNPQQGMNSEVEYFKFNIFTFFVALPVIVFNF</sequence>
<dbReference type="Pfam" id="PF01030">
    <property type="entry name" value="Recep_L_domain"/>
    <property type="match status" value="1"/>
</dbReference>
<evidence type="ECO:0000259" key="3">
    <source>
        <dbReference type="Pfam" id="PF01030"/>
    </source>
</evidence>
<gene>
    <name evidence="4" type="ORF">WR25_23130</name>
</gene>
<feature type="region of interest" description="Disordered" evidence="1">
    <location>
        <begin position="191"/>
        <end position="216"/>
    </location>
</feature>
<evidence type="ECO:0000313" key="5">
    <source>
        <dbReference type="Proteomes" id="UP000218231"/>
    </source>
</evidence>
<dbReference type="Proteomes" id="UP000218231">
    <property type="component" value="Unassembled WGS sequence"/>
</dbReference>
<dbReference type="AlphaFoldDB" id="A0A2A2JFM0"/>
<keyword evidence="2" id="KW-1133">Transmembrane helix</keyword>
<dbReference type="Gene3D" id="3.80.20.20">
    <property type="entry name" value="Receptor L-domain"/>
    <property type="match status" value="1"/>
</dbReference>
<accession>A0A2A2JFM0</accession>
<evidence type="ECO:0000256" key="1">
    <source>
        <dbReference type="SAM" id="MobiDB-lite"/>
    </source>
</evidence>
<keyword evidence="2" id="KW-0812">Transmembrane</keyword>
<proteinExistence type="predicted"/>
<dbReference type="SUPFAM" id="SSF52058">
    <property type="entry name" value="L domain-like"/>
    <property type="match status" value="1"/>
</dbReference>